<dbReference type="PANTHER" id="PTHR30061">
    <property type="entry name" value="MALTOSE-BINDING PERIPLASMIC PROTEIN"/>
    <property type="match status" value="1"/>
</dbReference>
<evidence type="ECO:0000313" key="6">
    <source>
        <dbReference type="Proteomes" id="UP000246050"/>
    </source>
</evidence>
<dbReference type="GO" id="GO:0042956">
    <property type="term" value="P:maltodextrin transmembrane transport"/>
    <property type="evidence" value="ECO:0007669"/>
    <property type="project" value="TreeGrafter"/>
</dbReference>
<dbReference type="Proteomes" id="UP000246050">
    <property type="component" value="Unassembled WGS sequence"/>
</dbReference>
<accession>A0A317D0H8</accession>
<comment type="similarity">
    <text evidence="1">Belongs to the bacterial solute-binding protein 1 family.</text>
</comment>
<protein>
    <submittedName>
        <fullName evidence="5">Sugar ABC transporter substrate-binding protein</fullName>
    </submittedName>
</protein>
<reference evidence="5 6" key="1">
    <citation type="submission" date="2018-05" db="EMBL/GenBank/DDBJ databases">
        <title>Micromonosporas from Atacama Desert.</title>
        <authorList>
            <person name="Carro L."/>
            <person name="Golinska P."/>
            <person name="Klenk H.-P."/>
            <person name="Goodfellow M."/>
        </authorList>
    </citation>
    <scope>NUCLEOTIDE SEQUENCE [LARGE SCALE GENOMIC DNA]</scope>
    <source>
        <strain evidence="5 6">4G51</strain>
    </source>
</reference>
<name>A0A317D0H8_9ACTN</name>
<proteinExistence type="inferred from homology"/>
<sequence>MKRKATILSGLLVGSLLLTACGGGGSAGGDSANAQRGPIKIWYANFEPEIKWAQQMIEAWNAEHPDQKITGQEVPAGKSSEEAVTAAIAAGNTPCLIFNGAQIATPDYQHMGGLVSLDSFPGAAEYIESRSGEKVAQQYKSPDGKYYQIPWKANPLMMFYNKDIFAKAGLDPDNPPLSTYQDFLSAARKVVAKGGAKYAIAPAPTNEFYQSFFDFYPLSVAESGGTLLVKDGKAQFNSDAGLQVANFWRTIYQEGLAPKDPVSTTTDPFAEGKVAIRSAGPWAISTYGKLHWGVVPVPTPNGMPANQTWTFADAKTISIYSSCKNRGTAWDVLKFATGEEQDGKFLEMTGEMPLRQGLPDKYPDYFAKNPSYMTFADQASRVAEVPFVPNSIGIWQTFRDAYVASVVFGKQDVTSAFDQAAQKVEQLAGEK</sequence>
<evidence type="ECO:0000313" key="5">
    <source>
        <dbReference type="EMBL" id="PWR07994.1"/>
    </source>
</evidence>
<evidence type="ECO:0000256" key="2">
    <source>
        <dbReference type="ARBA" id="ARBA00022448"/>
    </source>
</evidence>
<comment type="caution">
    <text evidence="5">The sequence shown here is derived from an EMBL/GenBank/DDBJ whole genome shotgun (WGS) entry which is preliminary data.</text>
</comment>
<dbReference type="InterPro" id="IPR006059">
    <property type="entry name" value="SBP"/>
</dbReference>
<dbReference type="GO" id="GO:0015768">
    <property type="term" value="P:maltose transport"/>
    <property type="evidence" value="ECO:0007669"/>
    <property type="project" value="TreeGrafter"/>
</dbReference>
<dbReference type="AlphaFoldDB" id="A0A317D0H8"/>
<dbReference type="PROSITE" id="PS51257">
    <property type="entry name" value="PROKAR_LIPOPROTEIN"/>
    <property type="match status" value="1"/>
</dbReference>
<dbReference type="GO" id="GO:1901982">
    <property type="term" value="F:maltose binding"/>
    <property type="evidence" value="ECO:0007669"/>
    <property type="project" value="TreeGrafter"/>
</dbReference>
<dbReference type="RefSeq" id="WP_109805420.1">
    <property type="nucleotide sequence ID" value="NZ_QGKS01000450.1"/>
</dbReference>
<evidence type="ECO:0000256" key="4">
    <source>
        <dbReference type="SAM" id="SignalP"/>
    </source>
</evidence>
<organism evidence="5 6">
    <name type="scientific">Micromonospora sicca</name>
    <dbReference type="NCBI Taxonomy" id="2202420"/>
    <lineage>
        <taxon>Bacteria</taxon>
        <taxon>Bacillati</taxon>
        <taxon>Actinomycetota</taxon>
        <taxon>Actinomycetes</taxon>
        <taxon>Micromonosporales</taxon>
        <taxon>Micromonosporaceae</taxon>
        <taxon>Micromonospora</taxon>
    </lineage>
</organism>
<evidence type="ECO:0000256" key="3">
    <source>
        <dbReference type="ARBA" id="ARBA00022729"/>
    </source>
</evidence>
<gene>
    <name evidence="5" type="ORF">DKT69_33495</name>
</gene>
<keyword evidence="3 4" id="KW-0732">Signal</keyword>
<dbReference type="OrthoDB" id="9766758at2"/>
<keyword evidence="2" id="KW-0813">Transport</keyword>
<dbReference type="GO" id="GO:0055052">
    <property type="term" value="C:ATP-binding cassette (ABC) transporter complex, substrate-binding subunit-containing"/>
    <property type="evidence" value="ECO:0007669"/>
    <property type="project" value="TreeGrafter"/>
</dbReference>
<dbReference type="Pfam" id="PF01547">
    <property type="entry name" value="SBP_bac_1"/>
    <property type="match status" value="1"/>
</dbReference>
<dbReference type="SUPFAM" id="SSF53850">
    <property type="entry name" value="Periplasmic binding protein-like II"/>
    <property type="match status" value="1"/>
</dbReference>
<evidence type="ECO:0000256" key="1">
    <source>
        <dbReference type="ARBA" id="ARBA00008520"/>
    </source>
</evidence>
<dbReference type="EMBL" id="QGKS01000450">
    <property type="protein sequence ID" value="PWR07994.1"/>
    <property type="molecule type" value="Genomic_DNA"/>
</dbReference>
<dbReference type="Gene3D" id="3.40.190.10">
    <property type="entry name" value="Periplasmic binding protein-like II"/>
    <property type="match status" value="2"/>
</dbReference>
<feature type="signal peptide" evidence="4">
    <location>
        <begin position="1"/>
        <end position="20"/>
    </location>
</feature>
<feature type="chain" id="PRO_5039276898" evidence="4">
    <location>
        <begin position="21"/>
        <end position="431"/>
    </location>
</feature>
<dbReference type="PANTHER" id="PTHR30061:SF50">
    <property type="entry name" value="MALTOSE_MALTODEXTRIN-BINDING PERIPLASMIC PROTEIN"/>
    <property type="match status" value="1"/>
</dbReference>